<dbReference type="PROSITE" id="PS51275">
    <property type="entry name" value="PEPTIDASE_C26_GGH"/>
    <property type="match status" value="1"/>
</dbReference>
<evidence type="ECO:0008006" key="4">
    <source>
        <dbReference type="Google" id="ProtNLM"/>
    </source>
</evidence>
<dbReference type="PANTHER" id="PTHR11315">
    <property type="entry name" value="PROTEASE FAMILY C26 GAMMA-GLUTAMYL HYDROLASE"/>
    <property type="match status" value="1"/>
</dbReference>
<dbReference type="InterPro" id="IPR015527">
    <property type="entry name" value="Pept_C26_g-glut_hydrolase"/>
</dbReference>
<dbReference type="SUPFAM" id="SSF52317">
    <property type="entry name" value="Class I glutamine amidotransferase-like"/>
    <property type="match status" value="1"/>
</dbReference>
<organism evidence="3">
    <name type="scientific">Phaeocystis antarctica</name>
    <dbReference type="NCBI Taxonomy" id="33657"/>
    <lineage>
        <taxon>Eukaryota</taxon>
        <taxon>Haptista</taxon>
        <taxon>Haptophyta</taxon>
        <taxon>Prymnesiophyceae</taxon>
        <taxon>Phaeocystales</taxon>
        <taxon>Phaeocystaceae</taxon>
        <taxon>Phaeocystis</taxon>
    </lineage>
</organism>
<dbReference type="PANTHER" id="PTHR11315:SF0">
    <property type="entry name" value="FOLATE GAMMA-GLUTAMYL HYDROLASE"/>
    <property type="match status" value="1"/>
</dbReference>
<sequence>MVEAADPRLRVYATQFHPEKNLFEWGQAASGELQQAIPHSRAAVAVSQYFANFFVDECRASAHRFASPTDQWKQLIYHSPQWLAQPTVLSPNFVESYVFGASRPNGTRNG</sequence>
<name>A0A7S0HB31_9EUKA</name>
<gene>
    <name evidence="3" type="ORF">PANT1444_LOCUS359</name>
</gene>
<evidence type="ECO:0000256" key="2">
    <source>
        <dbReference type="PROSITE-ProRule" id="PRU00607"/>
    </source>
</evidence>
<reference evidence="3" key="1">
    <citation type="submission" date="2021-01" db="EMBL/GenBank/DDBJ databases">
        <authorList>
            <person name="Corre E."/>
            <person name="Pelletier E."/>
            <person name="Niang G."/>
            <person name="Scheremetjew M."/>
            <person name="Finn R."/>
            <person name="Kale V."/>
            <person name="Holt S."/>
            <person name="Cochrane G."/>
            <person name="Meng A."/>
            <person name="Brown T."/>
            <person name="Cohen L."/>
        </authorList>
    </citation>
    <scope>NUCLEOTIDE SEQUENCE</scope>
    <source>
        <strain evidence="3">CCMP1374</strain>
    </source>
</reference>
<dbReference type="InterPro" id="IPR029062">
    <property type="entry name" value="Class_I_gatase-like"/>
</dbReference>
<feature type="active site" description="Proton donor" evidence="1">
    <location>
        <position position="17"/>
    </location>
</feature>
<accession>A0A7S0HB31</accession>
<dbReference type="GO" id="GO:0046900">
    <property type="term" value="P:tetrahydrofolylpolyglutamate metabolic process"/>
    <property type="evidence" value="ECO:0007669"/>
    <property type="project" value="TreeGrafter"/>
</dbReference>
<dbReference type="Gene3D" id="3.40.50.880">
    <property type="match status" value="1"/>
</dbReference>
<evidence type="ECO:0000256" key="1">
    <source>
        <dbReference type="PIRSR" id="PIRSR615527-1"/>
    </source>
</evidence>
<dbReference type="GO" id="GO:0005773">
    <property type="term" value="C:vacuole"/>
    <property type="evidence" value="ECO:0007669"/>
    <property type="project" value="TreeGrafter"/>
</dbReference>
<dbReference type="AlphaFoldDB" id="A0A7S0HB31"/>
<proteinExistence type="predicted"/>
<comment type="caution">
    <text evidence="2">Lacks conserved residue(s) required for the propagation of feature annotation.</text>
</comment>
<evidence type="ECO:0000313" key="3">
    <source>
        <dbReference type="EMBL" id="CAD8466606.1"/>
    </source>
</evidence>
<dbReference type="EMBL" id="HBEP01000613">
    <property type="protein sequence ID" value="CAD8466606.1"/>
    <property type="molecule type" value="Transcribed_RNA"/>
</dbReference>
<protein>
    <recommendedName>
        <fullName evidence="4">Folate gamma-glutamyl hydrolase</fullName>
    </recommendedName>
</protein>
<dbReference type="GO" id="GO:0034722">
    <property type="term" value="F:gamma-glutamyl-peptidase activity"/>
    <property type="evidence" value="ECO:0007669"/>
    <property type="project" value="TreeGrafter"/>
</dbReference>